<dbReference type="InterPro" id="IPR052909">
    <property type="entry name" value="Transposase_6_like"/>
</dbReference>
<dbReference type="Pfam" id="PF13340">
    <property type="entry name" value="DUF4096"/>
    <property type="match status" value="1"/>
</dbReference>
<reference evidence="2 3" key="1">
    <citation type="submission" date="2019-03" db="EMBL/GenBank/DDBJ databases">
        <title>Genomic Encyclopedia of Archaeal and Bacterial Type Strains, Phase II (KMG-II): from individual species to whole genera.</title>
        <authorList>
            <person name="Goeker M."/>
        </authorList>
    </citation>
    <scope>NUCLEOTIDE SEQUENCE [LARGE SCALE GENOMIC DNA]</scope>
    <source>
        <strain evidence="2 3">DSM 45499</strain>
    </source>
</reference>
<dbReference type="Proteomes" id="UP000294927">
    <property type="component" value="Unassembled WGS sequence"/>
</dbReference>
<evidence type="ECO:0000313" key="3">
    <source>
        <dbReference type="Proteomes" id="UP000294927"/>
    </source>
</evidence>
<organism evidence="2 3">
    <name type="scientific">Actinophytocola oryzae</name>
    <dbReference type="NCBI Taxonomy" id="502181"/>
    <lineage>
        <taxon>Bacteria</taxon>
        <taxon>Bacillati</taxon>
        <taxon>Actinomycetota</taxon>
        <taxon>Actinomycetes</taxon>
        <taxon>Pseudonocardiales</taxon>
        <taxon>Pseudonocardiaceae</taxon>
    </lineage>
</organism>
<dbReference type="PANTHER" id="PTHR46637">
    <property type="entry name" value="TIS1421-TRANSPOSASE PROTEIN A"/>
    <property type="match status" value="1"/>
</dbReference>
<accession>A0A4V3FQE8</accession>
<gene>
    <name evidence="2" type="ORF">CLV71_12739</name>
</gene>
<name>A0A4V3FQE8_9PSEU</name>
<comment type="caution">
    <text evidence="2">The sequence shown here is derived from an EMBL/GenBank/DDBJ whole genome shotgun (WGS) entry which is preliminary data.</text>
</comment>
<evidence type="ECO:0000313" key="2">
    <source>
        <dbReference type="EMBL" id="TDV38596.1"/>
    </source>
</evidence>
<keyword evidence="3" id="KW-1185">Reference proteome</keyword>
<protein>
    <submittedName>
        <fullName evidence="2">Putative transposase of IS4/5 family DUF4096</fullName>
    </submittedName>
</protein>
<evidence type="ECO:0000259" key="1">
    <source>
        <dbReference type="Pfam" id="PF13340"/>
    </source>
</evidence>
<sequence>MTDAQWSLLEGLVSQPVRSGRSSSWNRRLLVDGIRWRVRTGSPWRDMPSVYGSWSAAYALFRRWQTQRRLQRLVIALQALADVGGRIMWGVSVDIAAINEWL</sequence>
<dbReference type="EMBL" id="SOCP01000027">
    <property type="protein sequence ID" value="TDV38596.1"/>
    <property type="molecule type" value="Genomic_DNA"/>
</dbReference>
<dbReference type="InterPro" id="IPR025161">
    <property type="entry name" value="IS402-like_dom"/>
</dbReference>
<proteinExistence type="predicted"/>
<dbReference type="PANTHER" id="PTHR46637:SF1">
    <property type="entry name" value="BLL5188 PROTEIN"/>
    <property type="match status" value="1"/>
</dbReference>
<dbReference type="RefSeq" id="WP_133908929.1">
    <property type="nucleotide sequence ID" value="NZ_SOCP01000027.1"/>
</dbReference>
<dbReference type="AlphaFoldDB" id="A0A4V3FQE8"/>
<dbReference type="OrthoDB" id="4546548at2"/>
<feature type="domain" description="Insertion element IS402-like" evidence="1">
    <location>
        <begin position="1"/>
        <end position="73"/>
    </location>
</feature>